<dbReference type="EMBL" id="MFBE01000011">
    <property type="protein sequence ID" value="OGD91696.1"/>
    <property type="molecule type" value="Genomic_DNA"/>
</dbReference>
<dbReference type="STRING" id="1797715.A3D81_01460"/>
<evidence type="ECO:0000256" key="3">
    <source>
        <dbReference type="ARBA" id="ARBA00022722"/>
    </source>
</evidence>
<dbReference type="PANTHER" id="PTHR34873:SF3">
    <property type="entry name" value="ADDICTION MODULE TOXIN, HICA FAMILY"/>
    <property type="match status" value="1"/>
</dbReference>
<dbReference type="GO" id="GO:0003729">
    <property type="term" value="F:mRNA binding"/>
    <property type="evidence" value="ECO:0007669"/>
    <property type="project" value="InterPro"/>
</dbReference>
<dbReference type="PANTHER" id="PTHR34873">
    <property type="entry name" value="SSR1766 PROTEIN"/>
    <property type="match status" value="1"/>
</dbReference>
<evidence type="ECO:0000313" key="9">
    <source>
        <dbReference type="Proteomes" id="UP000178492"/>
    </source>
</evidence>
<evidence type="ECO:0000256" key="6">
    <source>
        <dbReference type="ARBA" id="ARBA00022884"/>
    </source>
</evidence>
<dbReference type="GO" id="GO:0016787">
    <property type="term" value="F:hydrolase activity"/>
    <property type="evidence" value="ECO:0007669"/>
    <property type="project" value="UniProtKB-KW"/>
</dbReference>
<dbReference type="InterPro" id="IPR012933">
    <property type="entry name" value="HicA_mRNA_interferase"/>
</dbReference>
<comment type="caution">
    <text evidence="8">The sequence shown here is derived from an EMBL/GenBank/DDBJ whole genome shotgun (WGS) entry which is preliminary data.</text>
</comment>
<dbReference type="Pfam" id="PF07927">
    <property type="entry name" value="HicA_toxin"/>
    <property type="match status" value="1"/>
</dbReference>
<accession>A0A1F5GII8</accession>
<keyword evidence="2" id="KW-1277">Toxin-antitoxin system</keyword>
<keyword evidence="7" id="KW-0346">Stress response</keyword>
<keyword evidence="5" id="KW-0378">Hydrolase</keyword>
<dbReference type="GO" id="GO:0004519">
    <property type="term" value="F:endonuclease activity"/>
    <property type="evidence" value="ECO:0007669"/>
    <property type="project" value="UniProtKB-KW"/>
</dbReference>
<keyword evidence="4" id="KW-0255">Endonuclease</keyword>
<dbReference type="Proteomes" id="UP000178492">
    <property type="component" value="Unassembled WGS sequence"/>
</dbReference>
<sequence length="75" mass="8618">MPKLPVVTAKQLIKILEKLDFAETRQKGSHKFFKHQDGRVTSIPFHSGDIGKGLLRKILNQIKISPEELRKLIEK</sequence>
<keyword evidence="6" id="KW-0694">RNA-binding</keyword>
<evidence type="ECO:0000256" key="4">
    <source>
        <dbReference type="ARBA" id="ARBA00022759"/>
    </source>
</evidence>
<keyword evidence="3" id="KW-0540">Nuclease</keyword>
<dbReference type="SUPFAM" id="SSF54786">
    <property type="entry name" value="YcfA/nrd intein domain"/>
    <property type="match status" value="1"/>
</dbReference>
<organism evidence="8 9">
    <name type="scientific">Candidatus Curtissbacteria bacterium RIFCSPHIGHO2_02_FULL_40_17</name>
    <dbReference type="NCBI Taxonomy" id="1797715"/>
    <lineage>
        <taxon>Bacteria</taxon>
        <taxon>Candidatus Curtissiibacteriota</taxon>
    </lineage>
</organism>
<evidence type="ECO:0000256" key="1">
    <source>
        <dbReference type="ARBA" id="ARBA00006620"/>
    </source>
</evidence>
<evidence type="ECO:0008006" key="10">
    <source>
        <dbReference type="Google" id="ProtNLM"/>
    </source>
</evidence>
<gene>
    <name evidence="8" type="ORF">A3D81_01460</name>
</gene>
<evidence type="ECO:0000313" key="8">
    <source>
        <dbReference type="EMBL" id="OGD91696.1"/>
    </source>
</evidence>
<comment type="similarity">
    <text evidence="1">Belongs to the HicA mRNA interferase family.</text>
</comment>
<evidence type="ECO:0000256" key="7">
    <source>
        <dbReference type="ARBA" id="ARBA00023016"/>
    </source>
</evidence>
<protein>
    <recommendedName>
        <fullName evidence="10">Toxin HicA</fullName>
    </recommendedName>
</protein>
<dbReference type="InterPro" id="IPR038570">
    <property type="entry name" value="HicA_sf"/>
</dbReference>
<evidence type="ECO:0000256" key="5">
    <source>
        <dbReference type="ARBA" id="ARBA00022801"/>
    </source>
</evidence>
<name>A0A1F5GII8_9BACT</name>
<proteinExistence type="inferred from homology"/>
<dbReference type="AlphaFoldDB" id="A0A1F5GII8"/>
<dbReference type="Gene3D" id="3.30.920.30">
    <property type="entry name" value="Hypothetical protein"/>
    <property type="match status" value="1"/>
</dbReference>
<reference evidence="8 9" key="1">
    <citation type="journal article" date="2016" name="Nat. Commun.">
        <title>Thousands of microbial genomes shed light on interconnected biogeochemical processes in an aquifer system.</title>
        <authorList>
            <person name="Anantharaman K."/>
            <person name="Brown C.T."/>
            <person name="Hug L.A."/>
            <person name="Sharon I."/>
            <person name="Castelle C.J."/>
            <person name="Probst A.J."/>
            <person name="Thomas B.C."/>
            <person name="Singh A."/>
            <person name="Wilkins M.J."/>
            <person name="Karaoz U."/>
            <person name="Brodie E.L."/>
            <person name="Williams K.H."/>
            <person name="Hubbard S.S."/>
            <person name="Banfield J.F."/>
        </authorList>
    </citation>
    <scope>NUCLEOTIDE SEQUENCE [LARGE SCALE GENOMIC DNA]</scope>
</reference>
<evidence type="ECO:0000256" key="2">
    <source>
        <dbReference type="ARBA" id="ARBA00022649"/>
    </source>
</evidence>